<reference evidence="2" key="1">
    <citation type="submission" date="2020-11" db="EMBL/GenBank/DDBJ databases">
        <authorList>
            <person name="Whitehead M."/>
        </authorList>
    </citation>
    <scope>NUCLEOTIDE SEQUENCE</scope>
    <source>
        <strain evidence="2">EGII</strain>
    </source>
</reference>
<keyword evidence="1" id="KW-0732">Signal</keyword>
<accession>A0A811V4N4</accession>
<evidence type="ECO:0000256" key="1">
    <source>
        <dbReference type="SAM" id="SignalP"/>
    </source>
</evidence>
<dbReference type="EMBL" id="CAJHJT010000034">
    <property type="protein sequence ID" value="CAD7005345.1"/>
    <property type="molecule type" value="Genomic_DNA"/>
</dbReference>
<evidence type="ECO:0000313" key="2">
    <source>
        <dbReference type="EMBL" id="CAD7005345.1"/>
    </source>
</evidence>
<protein>
    <submittedName>
        <fullName evidence="2">(Mediterranean fruit fly) hypothetical protein</fullName>
    </submittedName>
</protein>
<feature type="chain" id="PRO_5032330069" evidence="1">
    <location>
        <begin position="21"/>
        <end position="104"/>
    </location>
</feature>
<dbReference type="Proteomes" id="UP000606786">
    <property type="component" value="Unassembled WGS sequence"/>
</dbReference>
<organism evidence="2 3">
    <name type="scientific">Ceratitis capitata</name>
    <name type="common">Mediterranean fruit fly</name>
    <name type="synonym">Tephritis capitata</name>
    <dbReference type="NCBI Taxonomy" id="7213"/>
    <lineage>
        <taxon>Eukaryota</taxon>
        <taxon>Metazoa</taxon>
        <taxon>Ecdysozoa</taxon>
        <taxon>Arthropoda</taxon>
        <taxon>Hexapoda</taxon>
        <taxon>Insecta</taxon>
        <taxon>Pterygota</taxon>
        <taxon>Neoptera</taxon>
        <taxon>Endopterygota</taxon>
        <taxon>Diptera</taxon>
        <taxon>Brachycera</taxon>
        <taxon>Muscomorpha</taxon>
        <taxon>Tephritoidea</taxon>
        <taxon>Tephritidae</taxon>
        <taxon>Ceratitis</taxon>
        <taxon>Ceratitis</taxon>
    </lineage>
</organism>
<keyword evidence="3" id="KW-1185">Reference proteome</keyword>
<feature type="signal peptide" evidence="1">
    <location>
        <begin position="1"/>
        <end position="20"/>
    </location>
</feature>
<evidence type="ECO:0000313" key="3">
    <source>
        <dbReference type="Proteomes" id="UP000606786"/>
    </source>
</evidence>
<name>A0A811V4N4_CERCA</name>
<gene>
    <name evidence="2" type="ORF">CCAP1982_LOCUS13705</name>
</gene>
<sequence length="104" mass="11959">MWSAFLACCFSGSLYNMCSSSDFTLAFFPGYSRLKSSAASNSSTPYLSSFSCRPHFIDNVFLLFLSFNQLLHKWFFCTRFRLLSLFHMHVLSTSAAFRSLYLRA</sequence>
<proteinExistence type="predicted"/>
<comment type="caution">
    <text evidence="2">The sequence shown here is derived from an EMBL/GenBank/DDBJ whole genome shotgun (WGS) entry which is preliminary data.</text>
</comment>
<dbReference type="AlphaFoldDB" id="A0A811V4N4"/>